<comment type="caution">
    <text evidence="2">The sequence shown here is derived from an EMBL/GenBank/DDBJ whole genome shotgun (WGS) entry which is preliminary data.</text>
</comment>
<dbReference type="AlphaFoldDB" id="A0A2G5UMW0"/>
<organism evidence="2 3">
    <name type="scientific">Caenorhabditis nigoni</name>
    <dbReference type="NCBI Taxonomy" id="1611254"/>
    <lineage>
        <taxon>Eukaryota</taxon>
        <taxon>Metazoa</taxon>
        <taxon>Ecdysozoa</taxon>
        <taxon>Nematoda</taxon>
        <taxon>Chromadorea</taxon>
        <taxon>Rhabditida</taxon>
        <taxon>Rhabditina</taxon>
        <taxon>Rhabditomorpha</taxon>
        <taxon>Rhabditoidea</taxon>
        <taxon>Rhabditidae</taxon>
        <taxon>Peloderinae</taxon>
        <taxon>Caenorhabditis</taxon>
    </lineage>
</organism>
<gene>
    <name evidence="2" type="primary">Cnig_chr_III.g8478</name>
    <name evidence="2" type="ORF">B9Z55_008478</name>
</gene>
<feature type="compositionally biased region" description="Basic and acidic residues" evidence="1">
    <location>
        <begin position="63"/>
        <end position="84"/>
    </location>
</feature>
<name>A0A2G5UMW0_9PELO</name>
<proteinExistence type="predicted"/>
<accession>A0A2G5UMW0</accession>
<evidence type="ECO:0000256" key="1">
    <source>
        <dbReference type="SAM" id="MobiDB-lite"/>
    </source>
</evidence>
<evidence type="ECO:0000313" key="2">
    <source>
        <dbReference type="EMBL" id="PIC40877.1"/>
    </source>
</evidence>
<evidence type="ECO:0000313" key="3">
    <source>
        <dbReference type="Proteomes" id="UP000230233"/>
    </source>
</evidence>
<dbReference type="EMBL" id="PDUG01000003">
    <property type="protein sequence ID" value="PIC40877.1"/>
    <property type="molecule type" value="Genomic_DNA"/>
</dbReference>
<feature type="compositionally biased region" description="Basic and acidic residues" evidence="1">
    <location>
        <begin position="13"/>
        <end position="24"/>
    </location>
</feature>
<dbReference type="Proteomes" id="UP000230233">
    <property type="component" value="Chromosome III"/>
</dbReference>
<feature type="region of interest" description="Disordered" evidence="1">
    <location>
        <begin position="436"/>
        <end position="458"/>
    </location>
</feature>
<dbReference type="PANTHER" id="PTHR47645">
    <property type="entry name" value="PROTEIN CBG08267"/>
    <property type="match status" value="1"/>
</dbReference>
<sequence>MNRMNLRRNRQPKKIEDSENDLAKKMFPIRRPKMPKMEQSFEEESTELTMMSKKDKRGNITRNGKDDVMVNTKKSENDTRREMPQEEEELDSSHEGSSEAGAQRSAFSITKHLNGTVQYDPSEQLRAHIEAGDVEAVGRDVSNGVLSRILSDVQLREIAQSVASPQIPISSFVHMVHGSNMEQLKNIVVGQQFLSQMNSDVSNSLTRFEASLNSVTSNFNKKYLLGPKEKGILTTSHISPAVNQFRSLNLNMFYTSKNFTGDKAVNQMTNIFSSILRMILPHEYSIWVYSYRPTCLKNSDRNFKPLPSCIVQALRNFGIDALGCYLPISLLCGEIDMGNEFVASLGENAIEEIEYRRNARGQVENIVNSGINFALQNLRNYHYDMELEQLVYCGERKKCSRHFRWDDEKAFRQRRRDMGLEVDDYRVKDVMRMARRSSSTTTDQLDDIEPYPTTSNFF</sequence>
<dbReference type="STRING" id="1611254.A0A2G5UMW0"/>
<protein>
    <submittedName>
        <fullName evidence="2">Uncharacterized protein</fullName>
    </submittedName>
</protein>
<feature type="compositionally biased region" description="Basic residues" evidence="1">
    <location>
        <begin position="1"/>
        <end position="12"/>
    </location>
</feature>
<dbReference type="OrthoDB" id="5876832at2759"/>
<reference evidence="3" key="1">
    <citation type="submission" date="2017-10" db="EMBL/GenBank/DDBJ databases">
        <title>Rapid genome shrinkage in a self-fertile nematode reveals novel sperm competition proteins.</title>
        <authorList>
            <person name="Yin D."/>
            <person name="Schwarz E.M."/>
            <person name="Thomas C.G."/>
            <person name="Felde R.L."/>
            <person name="Korf I.F."/>
            <person name="Cutter A.D."/>
            <person name="Schartner C.M."/>
            <person name="Ralston E.J."/>
            <person name="Meyer B.J."/>
            <person name="Haag E.S."/>
        </authorList>
    </citation>
    <scope>NUCLEOTIDE SEQUENCE [LARGE SCALE GENOMIC DNA]</scope>
    <source>
        <strain evidence="3">JU1422</strain>
    </source>
</reference>
<feature type="region of interest" description="Disordered" evidence="1">
    <location>
        <begin position="1"/>
        <end position="103"/>
    </location>
</feature>
<keyword evidence="3" id="KW-1185">Reference proteome</keyword>
<dbReference type="PANTHER" id="PTHR47645:SF1">
    <property type="entry name" value="C2H2-TYPE DOMAIN-CONTAINING PROTEIN-RELATED"/>
    <property type="match status" value="1"/>
</dbReference>